<dbReference type="OrthoDB" id="4331540at2"/>
<dbReference type="EMBL" id="SNXZ01000002">
    <property type="protein sequence ID" value="TDQ00998.1"/>
    <property type="molecule type" value="Genomic_DNA"/>
</dbReference>
<evidence type="ECO:0000313" key="3">
    <source>
        <dbReference type="Proteomes" id="UP000295444"/>
    </source>
</evidence>
<accession>A0A4R6SJ16</accession>
<keyword evidence="3" id="KW-1185">Reference proteome</keyword>
<dbReference type="Proteomes" id="UP000295444">
    <property type="component" value="Unassembled WGS sequence"/>
</dbReference>
<dbReference type="RefSeq" id="WP_133849636.1">
    <property type="nucleotide sequence ID" value="NZ_SNXZ01000002.1"/>
</dbReference>
<dbReference type="AlphaFoldDB" id="A0A4R6SJ16"/>
<protein>
    <submittedName>
        <fullName evidence="2">Uncharacterized protein</fullName>
    </submittedName>
</protein>
<organism evidence="2 3">
    <name type="scientific">Labedaea rhizosphaerae</name>
    <dbReference type="NCBI Taxonomy" id="598644"/>
    <lineage>
        <taxon>Bacteria</taxon>
        <taxon>Bacillati</taxon>
        <taxon>Actinomycetota</taxon>
        <taxon>Actinomycetes</taxon>
        <taxon>Pseudonocardiales</taxon>
        <taxon>Pseudonocardiaceae</taxon>
        <taxon>Labedaea</taxon>
    </lineage>
</organism>
<comment type="caution">
    <text evidence="2">The sequence shown here is derived from an EMBL/GenBank/DDBJ whole genome shotgun (WGS) entry which is preliminary data.</text>
</comment>
<evidence type="ECO:0000256" key="1">
    <source>
        <dbReference type="SAM" id="Phobius"/>
    </source>
</evidence>
<evidence type="ECO:0000313" key="2">
    <source>
        <dbReference type="EMBL" id="TDQ00998.1"/>
    </source>
</evidence>
<keyword evidence="1" id="KW-0812">Transmembrane</keyword>
<reference evidence="2 3" key="1">
    <citation type="submission" date="2019-03" db="EMBL/GenBank/DDBJ databases">
        <title>Genomic Encyclopedia of Type Strains, Phase IV (KMG-IV): sequencing the most valuable type-strain genomes for metagenomic binning, comparative biology and taxonomic classification.</title>
        <authorList>
            <person name="Goeker M."/>
        </authorList>
    </citation>
    <scope>NUCLEOTIDE SEQUENCE [LARGE SCALE GENOMIC DNA]</scope>
    <source>
        <strain evidence="2 3">DSM 45361</strain>
    </source>
</reference>
<sequence length="221" mass="22574">MTTEPAPAPVPTSTSTSRVPLYLAAGIGLVVGALVVGLLWLTVGGSDDDAIGGGGSAPITAPAKVGEYQRFAEVPGNASGPGKATAERMSAWDSQTAQRISTAYDGAAATVQTYAKADLSVIFQVQVVRANAPGLYVPYQDPKTLGLAEPQQDVKTFGAVQCIVHVQARAAESESPTQVVATDCQRTGGGLTVRVPTAGGTLGEHPDQVAAVVDEVFTAIR</sequence>
<keyword evidence="1" id="KW-1133">Transmembrane helix</keyword>
<proteinExistence type="predicted"/>
<gene>
    <name evidence="2" type="ORF">EV186_102865</name>
</gene>
<name>A0A4R6SJ16_LABRH</name>
<keyword evidence="1" id="KW-0472">Membrane</keyword>
<feature type="transmembrane region" description="Helical" evidence="1">
    <location>
        <begin position="20"/>
        <end position="41"/>
    </location>
</feature>